<reference evidence="4" key="1">
    <citation type="submission" date="2019-08" db="EMBL/GenBank/DDBJ databases">
        <authorList>
            <person name="Kucharzyk K."/>
            <person name="Murdoch R.W."/>
            <person name="Higgins S."/>
            <person name="Loffler F."/>
        </authorList>
    </citation>
    <scope>NUCLEOTIDE SEQUENCE</scope>
</reference>
<dbReference type="AlphaFoldDB" id="A0A644T322"/>
<comment type="similarity">
    <text evidence="1">Belongs to the Skp family.</text>
</comment>
<accession>A0A644T322</accession>
<protein>
    <recommendedName>
        <fullName evidence="5">Chaperone protein Skp</fullName>
    </recommendedName>
</protein>
<feature type="region of interest" description="Disordered" evidence="3">
    <location>
        <begin position="209"/>
        <end position="239"/>
    </location>
</feature>
<feature type="compositionally biased region" description="Basic and acidic residues" evidence="3">
    <location>
        <begin position="227"/>
        <end position="239"/>
    </location>
</feature>
<evidence type="ECO:0000256" key="3">
    <source>
        <dbReference type="SAM" id="MobiDB-lite"/>
    </source>
</evidence>
<evidence type="ECO:0000256" key="1">
    <source>
        <dbReference type="ARBA" id="ARBA00009091"/>
    </source>
</evidence>
<feature type="compositionally biased region" description="Basic and acidic residues" evidence="3">
    <location>
        <begin position="209"/>
        <end position="219"/>
    </location>
</feature>
<dbReference type="Gene3D" id="3.30.910.20">
    <property type="entry name" value="Skp domain"/>
    <property type="match status" value="1"/>
</dbReference>
<comment type="caution">
    <text evidence="4">The sequence shown here is derived from an EMBL/GenBank/DDBJ whole genome shotgun (WGS) entry which is preliminary data.</text>
</comment>
<dbReference type="GO" id="GO:0051082">
    <property type="term" value="F:unfolded protein binding"/>
    <property type="evidence" value="ECO:0007669"/>
    <property type="project" value="InterPro"/>
</dbReference>
<gene>
    <name evidence="4" type="ORF">SDC9_06866</name>
</gene>
<name>A0A644T322_9ZZZZ</name>
<evidence type="ECO:0000256" key="2">
    <source>
        <dbReference type="ARBA" id="ARBA00022729"/>
    </source>
</evidence>
<dbReference type="InterPro" id="IPR005632">
    <property type="entry name" value="Chaperone_Skp"/>
</dbReference>
<proteinExistence type="inferred from homology"/>
<dbReference type="Pfam" id="PF03938">
    <property type="entry name" value="OmpH"/>
    <property type="match status" value="1"/>
</dbReference>
<dbReference type="EMBL" id="VSSQ01000014">
    <property type="protein sequence ID" value="MPL61296.1"/>
    <property type="molecule type" value="Genomic_DNA"/>
</dbReference>
<keyword evidence="2" id="KW-0732">Signal</keyword>
<dbReference type="SMART" id="SM00935">
    <property type="entry name" value="OmpH"/>
    <property type="match status" value="1"/>
</dbReference>
<dbReference type="PANTHER" id="PTHR35089:SF1">
    <property type="entry name" value="CHAPERONE PROTEIN SKP"/>
    <property type="match status" value="1"/>
</dbReference>
<organism evidence="4">
    <name type="scientific">bioreactor metagenome</name>
    <dbReference type="NCBI Taxonomy" id="1076179"/>
    <lineage>
        <taxon>unclassified sequences</taxon>
        <taxon>metagenomes</taxon>
        <taxon>ecological metagenomes</taxon>
    </lineage>
</organism>
<evidence type="ECO:0000313" key="4">
    <source>
        <dbReference type="EMBL" id="MPL61296.1"/>
    </source>
</evidence>
<dbReference type="GO" id="GO:0050821">
    <property type="term" value="P:protein stabilization"/>
    <property type="evidence" value="ECO:0007669"/>
    <property type="project" value="TreeGrafter"/>
</dbReference>
<sequence>MWIFLAKGRAQSAAQEGISAKNGCGAYKNNVHVLQRRAPTLCPAFIRGVVTTMRIRFFMPLALLLSFMLFACQQGDNNAQPKVAVVDMARVMRDSEPGKAGVKFLESLQGDMQTKLNDIQQRLEANPKDAEAQKELQAVYMSAQQRMQVEQQNVVNLLYDAIQRVINTYRTEKGYAVIISTEAVAAFDSKSDVTNEVLELVNKQKLDFKSVTPEAEKAPEAAAPKAETPKDDKAAKAKK</sequence>
<dbReference type="SUPFAM" id="SSF111384">
    <property type="entry name" value="OmpH-like"/>
    <property type="match status" value="1"/>
</dbReference>
<evidence type="ECO:0008006" key="5">
    <source>
        <dbReference type="Google" id="ProtNLM"/>
    </source>
</evidence>
<dbReference type="InterPro" id="IPR024930">
    <property type="entry name" value="Skp_dom_sf"/>
</dbReference>
<dbReference type="PANTHER" id="PTHR35089">
    <property type="entry name" value="CHAPERONE PROTEIN SKP"/>
    <property type="match status" value="1"/>
</dbReference>
<dbReference type="GO" id="GO:0005829">
    <property type="term" value="C:cytosol"/>
    <property type="evidence" value="ECO:0007669"/>
    <property type="project" value="TreeGrafter"/>
</dbReference>